<organism evidence="1 2">
    <name type="scientific">Tolypocladium ophioglossoides (strain CBS 100239)</name>
    <name type="common">Snaketongue truffleclub</name>
    <name type="synonym">Elaphocordyceps ophioglossoides</name>
    <dbReference type="NCBI Taxonomy" id="1163406"/>
    <lineage>
        <taxon>Eukaryota</taxon>
        <taxon>Fungi</taxon>
        <taxon>Dikarya</taxon>
        <taxon>Ascomycota</taxon>
        <taxon>Pezizomycotina</taxon>
        <taxon>Sordariomycetes</taxon>
        <taxon>Hypocreomycetidae</taxon>
        <taxon>Hypocreales</taxon>
        <taxon>Ophiocordycipitaceae</taxon>
        <taxon>Tolypocladium</taxon>
    </lineage>
</organism>
<dbReference type="EMBL" id="LFRF01000003">
    <property type="protein sequence ID" value="KND93986.1"/>
    <property type="molecule type" value="Genomic_DNA"/>
</dbReference>
<name>A0A0L0NIR0_TOLOC</name>
<dbReference type="Proteomes" id="UP000036947">
    <property type="component" value="Unassembled WGS sequence"/>
</dbReference>
<proteinExistence type="predicted"/>
<dbReference type="AlphaFoldDB" id="A0A0L0NIR0"/>
<reference evidence="1 2" key="1">
    <citation type="journal article" date="2015" name="BMC Genomics">
        <title>The genome of the truffle-parasite Tolypocladium ophioglossoides and the evolution of antifungal peptaibiotics.</title>
        <authorList>
            <person name="Quandt C.A."/>
            <person name="Bushley K.E."/>
            <person name="Spatafora J.W."/>
        </authorList>
    </citation>
    <scope>NUCLEOTIDE SEQUENCE [LARGE SCALE GENOMIC DNA]</scope>
    <source>
        <strain evidence="1 2">CBS 100239</strain>
    </source>
</reference>
<protein>
    <submittedName>
        <fullName evidence="1">Uncharacterized protein</fullName>
    </submittedName>
</protein>
<accession>A0A0L0NIR0</accession>
<sequence>MDVDSSAWSSEEPSSEELFSRAVVLLWADPGPPPVLRGRVLNDALHGFSSQLPWAQLSVVLDSFNRGRRAHGLSVEVWVEEPGPEQDNEEQSWLSSWAAGGLFWVEEGPSSGEGALERRLTAAGAEAALEKASELAGRMRSPVETAKPHHVLAHRTVLHLKDLNRGARVGRVSVGAGRDGSSPKRSSISSLAKLESSACGIGGKTGLEGGGLDRIKGVVRCTGGDEPMSAKVPSE</sequence>
<comment type="caution">
    <text evidence="1">The sequence shown here is derived from an EMBL/GenBank/DDBJ whole genome shotgun (WGS) entry which is preliminary data.</text>
</comment>
<evidence type="ECO:0000313" key="2">
    <source>
        <dbReference type="Proteomes" id="UP000036947"/>
    </source>
</evidence>
<evidence type="ECO:0000313" key="1">
    <source>
        <dbReference type="EMBL" id="KND93986.1"/>
    </source>
</evidence>
<dbReference type="OrthoDB" id="10602766at2759"/>
<gene>
    <name evidence="1" type="ORF">TOPH_01611</name>
</gene>
<keyword evidence="2" id="KW-1185">Reference proteome</keyword>